<reference evidence="1 2" key="1">
    <citation type="submission" date="2018-08" db="EMBL/GenBank/DDBJ databases">
        <title>Chitinophagaceae sp. K23C18032701, a novel bacterium isolated from forest soil.</title>
        <authorList>
            <person name="Wang C."/>
        </authorList>
    </citation>
    <scope>NUCLEOTIDE SEQUENCE [LARGE SCALE GENOMIC DNA]</scope>
    <source>
        <strain evidence="1 2">K23C18032701</strain>
    </source>
</reference>
<dbReference type="AlphaFoldDB" id="A0A3E1NQ39"/>
<comment type="caution">
    <text evidence="1">The sequence shown here is derived from an EMBL/GenBank/DDBJ whole genome shotgun (WGS) entry which is preliminary data.</text>
</comment>
<proteinExistence type="predicted"/>
<sequence>MGTADFIVERNAQQVTLQLPEHSAERVRRLKDGLPPTVSIDPCIVECIKELWENGIETTGCCCGHRRQRAWVNVASSSYEKMYELGYELKMPELIRPGVVHGLYTFYLGRRW</sequence>
<evidence type="ECO:0000313" key="1">
    <source>
        <dbReference type="EMBL" id="RFM30042.1"/>
    </source>
</evidence>
<dbReference type="EMBL" id="QTJU01000001">
    <property type="protein sequence ID" value="RFM30042.1"/>
    <property type="molecule type" value="Genomic_DNA"/>
</dbReference>
<protein>
    <submittedName>
        <fullName evidence="1">Uncharacterized protein</fullName>
    </submittedName>
</protein>
<keyword evidence="2" id="KW-1185">Reference proteome</keyword>
<gene>
    <name evidence="1" type="ORF">DXN05_03460</name>
</gene>
<evidence type="ECO:0000313" key="2">
    <source>
        <dbReference type="Proteomes" id="UP000261284"/>
    </source>
</evidence>
<dbReference type="Proteomes" id="UP000261284">
    <property type="component" value="Unassembled WGS sequence"/>
</dbReference>
<name>A0A3E1NQ39_9BACT</name>
<accession>A0A3E1NQ39</accession>
<organism evidence="1 2">
    <name type="scientific">Deminuibacter soli</name>
    <dbReference type="NCBI Taxonomy" id="2291815"/>
    <lineage>
        <taxon>Bacteria</taxon>
        <taxon>Pseudomonadati</taxon>
        <taxon>Bacteroidota</taxon>
        <taxon>Chitinophagia</taxon>
        <taxon>Chitinophagales</taxon>
        <taxon>Chitinophagaceae</taxon>
        <taxon>Deminuibacter</taxon>
    </lineage>
</organism>